<dbReference type="PANTHER" id="PTHR31462:SF5">
    <property type="entry name" value="ENDOSOMAL_LYSOSOMAL PROTON CHANNEL TMEM175"/>
    <property type="match status" value="1"/>
</dbReference>
<feature type="transmembrane region" description="Helical" evidence="13">
    <location>
        <begin position="6"/>
        <end position="26"/>
    </location>
</feature>
<evidence type="ECO:0000256" key="8">
    <source>
        <dbReference type="ARBA" id="ARBA00022989"/>
    </source>
</evidence>
<sequence length="195" mass="21957">MPKNRIEAFTDAIIAIVMTILVLELHTPENDSFLAFSGIEHELVIYLVSFVMLAIYWNNHHHLFQLVRKVDGGTLWANNCLIFALTSFPFATAWVSEFPMSLAPQVLYGILILVADVSYYALVRSLVRVNGANSKVHQLAASYPKLIVTISLNIIAILIGYLVAPVWILIINGCGLLLWFIPEKLAERLHIENER</sequence>
<protein>
    <recommendedName>
        <fullName evidence="16">Integral membrane protein</fullName>
    </recommendedName>
</protein>
<dbReference type="GO" id="GO:0015252">
    <property type="term" value="F:proton channel activity"/>
    <property type="evidence" value="ECO:0007669"/>
    <property type="project" value="InterPro"/>
</dbReference>
<evidence type="ECO:0000313" key="15">
    <source>
        <dbReference type="Proteomes" id="UP000181884"/>
    </source>
</evidence>
<evidence type="ECO:0000256" key="7">
    <source>
        <dbReference type="ARBA" id="ARBA00022958"/>
    </source>
</evidence>
<keyword evidence="10 13" id="KW-0472">Membrane</keyword>
<comment type="subcellular location">
    <subcellularLocation>
        <location evidence="1">Membrane</location>
        <topology evidence="1">Multi-pass membrane protein</topology>
    </subcellularLocation>
</comment>
<evidence type="ECO:0000256" key="5">
    <source>
        <dbReference type="ARBA" id="ARBA00022692"/>
    </source>
</evidence>
<dbReference type="Proteomes" id="UP000181884">
    <property type="component" value="Unassembled WGS sequence"/>
</dbReference>
<keyword evidence="6" id="KW-0631">Potassium channel</keyword>
<evidence type="ECO:0000256" key="2">
    <source>
        <dbReference type="ARBA" id="ARBA00006920"/>
    </source>
</evidence>
<feature type="transmembrane region" description="Helical" evidence="13">
    <location>
        <begin position="76"/>
        <end position="95"/>
    </location>
</feature>
<evidence type="ECO:0000256" key="9">
    <source>
        <dbReference type="ARBA" id="ARBA00023065"/>
    </source>
</evidence>
<keyword evidence="15" id="KW-1185">Reference proteome</keyword>
<evidence type="ECO:0008006" key="16">
    <source>
        <dbReference type="Google" id="ProtNLM"/>
    </source>
</evidence>
<dbReference type="Pfam" id="PF06736">
    <property type="entry name" value="TMEM175"/>
    <property type="match status" value="1"/>
</dbReference>
<feature type="transmembrane region" description="Helical" evidence="13">
    <location>
        <begin position="33"/>
        <end position="56"/>
    </location>
</feature>
<proteinExistence type="inferred from homology"/>
<evidence type="ECO:0000256" key="12">
    <source>
        <dbReference type="ARBA" id="ARBA00034430"/>
    </source>
</evidence>
<accession>A0A1L8RIC9</accession>
<dbReference type="GO" id="GO:0016020">
    <property type="term" value="C:membrane"/>
    <property type="evidence" value="ECO:0007669"/>
    <property type="project" value="UniProtKB-SubCell"/>
</dbReference>
<dbReference type="PANTHER" id="PTHR31462">
    <property type="entry name" value="ENDOSOMAL/LYSOSOMAL POTASSIUM CHANNEL TMEM175"/>
    <property type="match status" value="1"/>
</dbReference>
<evidence type="ECO:0000256" key="11">
    <source>
        <dbReference type="ARBA" id="ARBA00023303"/>
    </source>
</evidence>
<keyword evidence="5 13" id="KW-0812">Transmembrane</keyword>
<feature type="transmembrane region" description="Helical" evidence="13">
    <location>
        <begin position="107"/>
        <end position="127"/>
    </location>
</feature>
<keyword evidence="3" id="KW-0813">Transport</keyword>
<dbReference type="RefSeq" id="WP_067390136.1">
    <property type="nucleotide sequence ID" value="NZ_JXKH01000002.1"/>
</dbReference>
<dbReference type="EMBL" id="JXKH01000002">
    <property type="protein sequence ID" value="OJG19462.1"/>
    <property type="molecule type" value="Genomic_DNA"/>
</dbReference>
<evidence type="ECO:0000256" key="3">
    <source>
        <dbReference type="ARBA" id="ARBA00022448"/>
    </source>
</evidence>
<keyword evidence="4" id="KW-0633">Potassium transport</keyword>
<evidence type="ECO:0000256" key="1">
    <source>
        <dbReference type="ARBA" id="ARBA00004141"/>
    </source>
</evidence>
<dbReference type="GO" id="GO:0005267">
    <property type="term" value="F:potassium channel activity"/>
    <property type="evidence" value="ECO:0007669"/>
    <property type="project" value="UniProtKB-KW"/>
</dbReference>
<evidence type="ECO:0000313" key="14">
    <source>
        <dbReference type="EMBL" id="OJG19462.1"/>
    </source>
</evidence>
<dbReference type="InterPro" id="IPR010617">
    <property type="entry name" value="TMEM175-like"/>
</dbReference>
<dbReference type="STRING" id="214095.RU97_GL001033"/>
<evidence type="ECO:0000256" key="10">
    <source>
        <dbReference type="ARBA" id="ARBA00023136"/>
    </source>
</evidence>
<dbReference type="AlphaFoldDB" id="A0A1L8RIC9"/>
<name>A0A1L8RIC9_9ENTE</name>
<comment type="similarity">
    <text evidence="2">Belongs to the TMEM175 family.</text>
</comment>
<feature type="transmembrane region" description="Helical" evidence="13">
    <location>
        <begin position="147"/>
        <end position="180"/>
    </location>
</feature>
<keyword evidence="9" id="KW-0406">Ion transport</keyword>
<organism evidence="14 15">
    <name type="scientific">Enterococcus canis</name>
    <dbReference type="NCBI Taxonomy" id="214095"/>
    <lineage>
        <taxon>Bacteria</taxon>
        <taxon>Bacillati</taxon>
        <taxon>Bacillota</taxon>
        <taxon>Bacilli</taxon>
        <taxon>Lactobacillales</taxon>
        <taxon>Enterococcaceae</taxon>
        <taxon>Enterococcus</taxon>
    </lineage>
</organism>
<evidence type="ECO:0000256" key="6">
    <source>
        <dbReference type="ARBA" id="ARBA00022826"/>
    </source>
</evidence>
<comment type="caution">
    <text evidence="14">The sequence shown here is derived from an EMBL/GenBank/DDBJ whole genome shotgun (WGS) entry which is preliminary data.</text>
</comment>
<keyword evidence="11" id="KW-0407">Ion channel</keyword>
<evidence type="ECO:0000256" key="4">
    <source>
        <dbReference type="ARBA" id="ARBA00022538"/>
    </source>
</evidence>
<comment type="catalytic activity">
    <reaction evidence="12">
        <text>K(+)(in) = K(+)(out)</text>
        <dbReference type="Rhea" id="RHEA:29463"/>
        <dbReference type="ChEBI" id="CHEBI:29103"/>
    </reaction>
</comment>
<gene>
    <name evidence="14" type="ORF">RU97_GL001033</name>
</gene>
<reference evidence="14 15" key="1">
    <citation type="submission" date="2014-12" db="EMBL/GenBank/DDBJ databases">
        <title>Draft genome sequences of 29 type strains of Enterococci.</title>
        <authorList>
            <person name="Zhong Z."/>
            <person name="Sun Z."/>
            <person name="Liu W."/>
            <person name="Zhang W."/>
            <person name="Zhang H."/>
        </authorList>
    </citation>
    <scope>NUCLEOTIDE SEQUENCE [LARGE SCALE GENOMIC DNA]</scope>
    <source>
        <strain evidence="14 15">DSM 17029</strain>
    </source>
</reference>
<keyword evidence="7" id="KW-0630">Potassium</keyword>
<evidence type="ECO:0000256" key="13">
    <source>
        <dbReference type="SAM" id="Phobius"/>
    </source>
</evidence>
<keyword evidence="8 13" id="KW-1133">Transmembrane helix</keyword>